<sequence>MELKPPRRRHLGKFATNLKCGCAAEVEACAVKRSRGQARPLSELNTPLLLSTTQVDSAPKASWLGEFCGCELNSTNNNRFVLVW</sequence>
<organism evidence="1 2">
    <name type="scientific">Alosa alosa</name>
    <name type="common">allis shad</name>
    <dbReference type="NCBI Taxonomy" id="278164"/>
    <lineage>
        <taxon>Eukaryota</taxon>
        <taxon>Metazoa</taxon>
        <taxon>Chordata</taxon>
        <taxon>Craniata</taxon>
        <taxon>Vertebrata</taxon>
        <taxon>Euteleostomi</taxon>
        <taxon>Actinopterygii</taxon>
        <taxon>Neopterygii</taxon>
        <taxon>Teleostei</taxon>
        <taxon>Clupei</taxon>
        <taxon>Clupeiformes</taxon>
        <taxon>Clupeoidei</taxon>
        <taxon>Clupeidae</taxon>
        <taxon>Alosa</taxon>
    </lineage>
</organism>
<keyword evidence="2" id="KW-1185">Reference proteome</keyword>
<protein>
    <submittedName>
        <fullName evidence="1">Uncharacterized protein</fullName>
    </submittedName>
</protein>
<accession>A0AAV6GNF6</accession>
<comment type="caution">
    <text evidence="1">The sequence shown here is derived from an EMBL/GenBank/DDBJ whole genome shotgun (WGS) entry which is preliminary data.</text>
</comment>
<gene>
    <name evidence="1" type="ORF">AALO_G00146520</name>
</gene>
<dbReference type="AlphaFoldDB" id="A0AAV6GNF6"/>
<reference evidence="1" key="1">
    <citation type="submission" date="2020-10" db="EMBL/GenBank/DDBJ databases">
        <title>Chromosome-scale genome assembly of the Allis shad, Alosa alosa.</title>
        <authorList>
            <person name="Margot Z."/>
            <person name="Christophe K."/>
            <person name="Cabau C."/>
            <person name="Louis A."/>
            <person name="Berthelot C."/>
            <person name="Parey E."/>
            <person name="Roest Crollius H."/>
            <person name="Montfort J."/>
            <person name="Robinson-Rechavi M."/>
            <person name="Bucao C."/>
            <person name="Bouchez O."/>
            <person name="Gislard M."/>
            <person name="Lluch J."/>
            <person name="Milhes M."/>
            <person name="Lampietro C."/>
            <person name="Lopez Roques C."/>
            <person name="Donnadieu C."/>
            <person name="Braasch I."/>
            <person name="Desvignes T."/>
            <person name="Postlethwait J."/>
            <person name="Bobe J."/>
            <person name="Guiguen Y."/>
        </authorList>
    </citation>
    <scope>NUCLEOTIDE SEQUENCE</scope>
    <source>
        <strain evidence="1">M-15738</strain>
        <tissue evidence="1">Blood</tissue>
    </source>
</reference>
<name>A0AAV6GNF6_9TELE</name>
<evidence type="ECO:0000313" key="1">
    <source>
        <dbReference type="EMBL" id="KAG5275356.1"/>
    </source>
</evidence>
<evidence type="ECO:0000313" key="2">
    <source>
        <dbReference type="Proteomes" id="UP000823561"/>
    </source>
</evidence>
<proteinExistence type="predicted"/>
<dbReference type="EMBL" id="JADWDJ010000010">
    <property type="protein sequence ID" value="KAG5275356.1"/>
    <property type="molecule type" value="Genomic_DNA"/>
</dbReference>
<dbReference type="Proteomes" id="UP000823561">
    <property type="component" value="Chromosome 10"/>
</dbReference>